<evidence type="ECO:0000313" key="1">
    <source>
        <dbReference type="EMBL" id="KAL3314606.1"/>
    </source>
</evidence>
<sequence>MSALDNFKNVYFENCRLGKLAELEKEVEKEKILKAYDEILCAANRKTNIVKGLYELYSKLMKKLDGELEKFRLELEADNSGITQQIEQSMLSLPTKFHSIVL</sequence>
<reference evidence="1 2" key="1">
    <citation type="submission" date="2024-11" db="EMBL/GenBank/DDBJ databases">
        <title>Adaptive evolution of stress response genes in parasites aligns with host niche diversity.</title>
        <authorList>
            <person name="Hahn C."/>
            <person name="Resl P."/>
        </authorList>
    </citation>
    <scope>NUCLEOTIDE SEQUENCE [LARGE SCALE GENOMIC DNA]</scope>
    <source>
        <strain evidence="1">EGGRZ-B1_66</strain>
        <tissue evidence="1">Body</tissue>
    </source>
</reference>
<evidence type="ECO:0000313" key="2">
    <source>
        <dbReference type="Proteomes" id="UP001626550"/>
    </source>
</evidence>
<dbReference type="EMBL" id="JBJKFK010000950">
    <property type="protein sequence ID" value="KAL3314606.1"/>
    <property type="molecule type" value="Genomic_DNA"/>
</dbReference>
<accession>A0ABD2Q794</accession>
<gene>
    <name evidence="1" type="primary">ING3</name>
    <name evidence="1" type="ORF">Ciccas_006773</name>
</gene>
<keyword evidence="2" id="KW-1185">Reference proteome</keyword>
<dbReference type="Proteomes" id="UP001626550">
    <property type="component" value="Unassembled WGS sequence"/>
</dbReference>
<comment type="caution">
    <text evidence="1">The sequence shown here is derived from an EMBL/GenBank/DDBJ whole genome shotgun (WGS) entry which is preliminary data.</text>
</comment>
<proteinExistence type="predicted"/>
<name>A0ABD2Q794_9PLAT</name>
<dbReference type="AlphaFoldDB" id="A0ABD2Q794"/>
<organism evidence="1 2">
    <name type="scientific">Cichlidogyrus casuarinus</name>
    <dbReference type="NCBI Taxonomy" id="1844966"/>
    <lineage>
        <taxon>Eukaryota</taxon>
        <taxon>Metazoa</taxon>
        <taxon>Spiralia</taxon>
        <taxon>Lophotrochozoa</taxon>
        <taxon>Platyhelminthes</taxon>
        <taxon>Monogenea</taxon>
        <taxon>Monopisthocotylea</taxon>
        <taxon>Dactylogyridea</taxon>
        <taxon>Ancyrocephalidae</taxon>
        <taxon>Cichlidogyrus</taxon>
    </lineage>
</organism>
<protein>
    <submittedName>
        <fullName evidence="1">Inhibitor of growth protein 3</fullName>
    </submittedName>
</protein>